<proteinExistence type="predicted"/>
<dbReference type="AlphaFoldDB" id="A0A9Q1G3K0"/>
<gene>
    <name evidence="1" type="ORF">SKAU_G00048540</name>
</gene>
<evidence type="ECO:0000313" key="2">
    <source>
        <dbReference type="Proteomes" id="UP001152622"/>
    </source>
</evidence>
<accession>A0A9Q1G3K0</accession>
<dbReference type="EMBL" id="JAINUF010000002">
    <property type="protein sequence ID" value="KAJ8374274.1"/>
    <property type="molecule type" value="Genomic_DNA"/>
</dbReference>
<dbReference type="Proteomes" id="UP001152622">
    <property type="component" value="Chromosome 2"/>
</dbReference>
<reference evidence="1" key="1">
    <citation type="journal article" date="2023" name="Science">
        <title>Genome structures resolve the early diversification of teleost fishes.</title>
        <authorList>
            <person name="Parey E."/>
            <person name="Louis A."/>
            <person name="Montfort J."/>
            <person name="Bouchez O."/>
            <person name="Roques C."/>
            <person name="Iampietro C."/>
            <person name="Lluch J."/>
            <person name="Castinel A."/>
            <person name="Donnadieu C."/>
            <person name="Desvignes T."/>
            <person name="Floi Bucao C."/>
            <person name="Jouanno E."/>
            <person name="Wen M."/>
            <person name="Mejri S."/>
            <person name="Dirks R."/>
            <person name="Jansen H."/>
            <person name="Henkel C."/>
            <person name="Chen W.J."/>
            <person name="Zahm M."/>
            <person name="Cabau C."/>
            <person name="Klopp C."/>
            <person name="Thompson A.W."/>
            <person name="Robinson-Rechavi M."/>
            <person name="Braasch I."/>
            <person name="Lecointre G."/>
            <person name="Bobe J."/>
            <person name="Postlethwait J.H."/>
            <person name="Berthelot C."/>
            <person name="Roest Crollius H."/>
            <person name="Guiguen Y."/>
        </authorList>
    </citation>
    <scope>NUCLEOTIDE SEQUENCE</scope>
    <source>
        <strain evidence="1">WJC10195</strain>
    </source>
</reference>
<organism evidence="1 2">
    <name type="scientific">Synaphobranchus kaupii</name>
    <name type="common">Kaup's arrowtooth eel</name>
    <dbReference type="NCBI Taxonomy" id="118154"/>
    <lineage>
        <taxon>Eukaryota</taxon>
        <taxon>Metazoa</taxon>
        <taxon>Chordata</taxon>
        <taxon>Craniata</taxon>
        <taxon>Vertebrata</taxon>
        <taxon>Euteleostomi</taxon>
        <taxon>Actinopterygii</taxon>
        <taxon>Neopterygii</taxon>
        <taxon>Teleostei</taxon>
        <taxon>Anguilliformes</taxon>
        <taxon>Synaphobranchidae</taxon>
        <taxon>Synaphobranchus</taxon>
    </lineage>
</organism>
<name>A0A9Q1G3K0_SYNKA</name>
<comment type="caution">
    <text evidence="1">The sequence shown here is derived from an EMBL/GenBank/DDBJ whole genome shotgun (WGS) entry which is preliminary data.</text>
</comment>
<sequence length="75" mass="8861">MPQTKPTTTHFTAGLNGDRGVRNTYWNYKPWKRNWSDSLPMSNRQCLWSEIGRETIPSRKDHRPKERKASFGLKI</sequence>
<evidence type="ECO:0000313" key="1">
    <source>
        <dbReference type="EMBL" id="KAJ8374274.1"/>
    </source>
</evidence>
<protein>
    <submittedName>
        <fullName evidence="1">Uncharacterized protein</fullName>
    </submittedName>
</protein>
<keyword evidence="2" id="KW-1185">Reference proteome</keyword>